<evidence type="ECO:0000313" key="1">
    <source>
        <dbReference type="EMBL" id="KAJ4440486.1"/>
    </source>
</evidence>
<dbReference type="Proteomes" id="UP001148838">
    <property type="component" value="Unassembled WGS sequence"/>
</dbReference>
<protein>
    <recommendedName>
        <fullName evidence="3">C2H2-type domain-containing protein</fullName>
    </recommendedName>
</protein>
<sequence length="124" mass="14397">MCKLCNQCLDWRKKDVLDKHIKSGGHVKTKETVSNKSEKKLLRTKQQAKRRKKCFCESYSEDVSADEYPYPQSGPSSFSEVFVYARESYELNKFAPQHELVFRVKEERVNDEAISAFLLCLGPI</sequence>
<proteinExistence type="predicted"/>
<gene>
    <name evidence="1" type="ORF">ANN_08627</name>
</gene>
<comment type="caution">
    <text evidence="1">The sequence shown here is derived from an EMBL/GenBank/DDBJ whole genome shotgun (WGS) entry which is preliminary data.</text>
</comment>
<reference evidence="1 2" key="1">
    <citation type="journal article" date="2022" name="Allergy">
        <title>Genome assembly and annotation of Periplaneta americana reveal a comprehensive cockroach allergen profile.</title>
        <authorList>
            <person name="Wang L."/>
            <person name="Xiong Q."/>
            <person name="Saelim N."/>
            <person name="Wang L."/>
            <person name="Nong W."/>
            <person name="Wan A.T."/>
            <person name="Shi M."/>
            <person name="Liu X."/>
            <person name="Cao Q."/>
            <person name="Hui J.H.L."/>
            <person name="Sookrung N."/>
            <person name="Leung T.F."/>
            <person name="Tungtrongchitr A."/>
            <person name="Tsui S.K.W."/>
        </authorList>
    </citation>
    <scope>NUCLEOTIDE SEQUENCE [LARGE SCALE GENOMIC DNA]</scope>
    <source>
        <strain evidence="1">PWHHKU_190912</strain>
    </source>
</reference>
<name>A0ABQ8T1Z0_PERAM</name>
<keyword evidence="2" id="KW-1185">Reference proteome</keyword>
<evidence type="ECO:0008006" key="3">
    <source>
        <dbReference type="Google" id="ProtNLM"/>
    </source>
</evidence>
<accession>A0ABQ8T1Z0</accession>
<evidence type="ECO:0000313" key="2">
    <source>
        <dbReference type="Proteomes" id="UP001148838"/>
    </source>
</evidence>
<dbReference type="EMBL" id="JAJSOF020000017">
    <property type="protein sequence ID" value="KAJ4440486.1"/>
    <property type="molecule type" value="Genomic_DNA"/>
</dbReference>
<organism evidence="1 2">
    <name type="scientific">Periplaneta americana</name>
    <name type="common">American cockroach</name>
    <name type="synonym">Blatta americana</name>
    <dbReference type="NCBI Taxonomy" id="6978"/>
    <lineage>
        <taxon>Eukaryota</taxon>
        <taxon>Metazoa</taxon>
        <taxon>Ecdysozoa</taxon>
        <taxon>Arthropoda</taxon>
        <taxon>Hexapoda</taxon>
        <taxon>Insecta</taxon>
        <taxon>Pterygota</taxon>
        <taxon>Neoptera</taxon>
        <taxon>Polyneoptera</taxon>
        <taxon>Dictyoptera</taxon>
        <taxon>Blattodea</taxon>
        <taxon>Blattoidea</taxon>
        <taxon>Blattidae</taxon>
        <taxon>Blattinae</taxon>
        <taxon>Periplaneta</taxon>
    </lineage>
</organism>